<accession>A0A225VKX2</accession>
<feature type="compositionally biased region" description="Polar residues" evidence="1">
    <location>
        <begin position="82"/>
        <end position="93"/>
    </location>
</feature>
<reference evidence="3" key="1">
    <citation type="submission" date="2017-03" db="EMBL/GenBank/DDBJ databases">
        <title>Phytopthora megakarya and P. palmivora, two closely related causual agents of cacao black pod achieved similar genome size and gene model numbers by different mechanisms.</title>
        <authorList>
            <person name="Ali S."/>
            <person name="Shao J."/>
            <person name="Larry D.J."/>
            <person name="Kronmiller B."/>
            <person name="Shen D."/>
            <person name="Strem M.D."/>
            <person name="Melnick R.L."/>
            <person name="Guiltinan M.J."/>
            <person name="Tyler B.M."/>
            <person name="Meinhardt L.W."/>
            <person name="Bailey B.A."/>
        </authorList>
    </citation>
    <scope>NUCLEOTIDE SEQUENCE [LARGE SCALE GENOMIC DNA]</scope>
    <source>
        <strain evidence="3">zdho120</strain>
    </source>
</reference>
<dbReference type="STRING" id="4795.A0A225VKX2"/>
<name>A0A225VKX2_9STRA</name>
<organism evidence="2 3">
    <name type="scientific">Phytophthora megakarya</name>
    <dbReference type="NCBI Taxonomy" id="4795"/>
    <lineage>
        <taxon>Eukaryota</taxon>
        <taxon>Sar</taxon>
        <taxon>Stramenopiles</taxon>
        <taxon>Oomycota</taxon>
        <taxon>Peronosporomycetes</taxon>
        <taxon>Peronosporales</taxon>
        <taxon>Peronosporaceae</taxon>
        <taxon>Phytophthora</taxon>
    </lineage>
</organism>
<dbReference type="AlphaFoldDB" id="A0A225VKX2"/>
<gene>
    <name evidence="2" type="ORF">PHMEG_00022115</name>
</gene>
<evidence type="ECO:0000313" key="3">
    <source>
        <dbReference type="Proteomes" id="UP000198211"/>
    </source>
</evidence>
<keyword evidence="3" id="KW-1185">Reference proteome</keyword>
<dbReference type="EMBL" id="NBNE01004276">
    <property type="protein sequence ID" value="OWZ05734.1"/>
    <property type="molecule type" value="Genomic_DNA"/>
</dbReference>
<sequence length="101" mass="11601">MGRRSGMSICSYAAECSKDVSSTTSTTVEVALQNEIDDSERITVQATLDTRPFNTKRKYEENQREFVEWCLIRQFRDRDTVTNANTHPRSTAVKQLIRVNP</sequence>
<dbReference type="Proteomes" id="UP000198211">
    <property type="component" value="Unassembled WGS sequence"/>
</dbReference>
<comment type="caution">
    <text evidence="2">The sequence shown here is derived from an EMBL/GenBank/DDBJ whole genome shotgun (WGS) entry which is preliminary data.</text>
</comment>
<evidence type="ECO:0000313" key="2">
    <source>
        <dbReference type="EMBL" id="OWZ05734.1"/>
    </source>
</evidence>
<feature type="region of interest" description="Disordered" evidence="1">
    <location>
        <begin position="82"/>
        <end position="101"/>
    </location>
</feature>
<protein>
    <submittedName>
        <fullName evidence="2">Uncharacterized protein</fullName>
    </submittedName>
</protein>
<proteinExistence type="predicted"/>
<evidence type="ECO:0000256" key="1">
    <source>
        <dbReference type="SAM" id="MobiDB-lite"/>
    </source>
</evidence>